<feature type="transmembrane region" description="Helical" evidence="12">
    <location>
        <begin position="71"/>
        <end position="90"/>
    </location>
</feature>
<dbReference type="EMBL" id="WVTA01000016">
    <property type="protein sequence ID" value="KAK3201209.1"/>
    <property type="molecule type" value="Genomic_DNA"/>
</dbReference>
<feature type="domain" description="VTT" evidence="13">
    <location>
        <begin position="91"/>
        <end position="205"/>
    </location>
</feature>
<comment type="caution">
    <text evidence="14">The sequence shown here is derived from an EMBL/GenBank/DDBJ whole genome shotgun (WGS) entry which is preliminary data.</text>
</comment>
<protein>
    <recommendedName>
        <fullName evidence="4">Golgi apparatus membrane protein TVP38</fullName>
    </recommendedName>
    <alternativeName>
        <fullName evidence="5">Golgi apparatus membrane protein tvp38</fullName>
    </alternativeName>
</protein>
<keyword evidence="7 12" id="KW-1133">Transmembrane helix</keyword>
<evidence type="ECO:0000256" key="8">
    <source>
        <dbReference type="ARBA" id="ARBA00023034"/>
    </source>
</evidence>
<keyword evidence="10" id="KW-0175">Coiled coil</keyword>
<feature type="transmembrane region" description="Helical" evidence="12">
    <location>
        <begin position="156"/>
        <end position="177"/>
    </location>
</feature>
<feature type="transmembrane region" description="Helical" evidence="12">
    <location>
        <begin position="183"/>
        <end position="207"/>
    </location>
</feature>
<feature type="compositionally biased region" description="Basic residues" evidence="11">
    <location>
        <begin position="320"/>
        <end position="329"/>
    </location>
</feature>
<evidence type="ECO:0000256" key="10">
    <source>
        <dbReference type="SAM" id="Coils"/>
    </source>
</evidence>
<evidence type="ECO:0000256" key="7">
    <source>
        <dbReference type="ARBA" id="ARBA00022989"/>
    </source>
</evidence>
<keyword evidence="15" id="KW-1185">Reference proteome</keyword>
<dbReference type="InterPro" id="IPR032816">
    <property type="entry name" value="VTT_dom"/>
</dbReference>
<name>A0AAN6LP40_9PLEO</name>
<dbReference type="Pfam" id="PF09335">
    <property type="entry name" value="VTT_dom"/>
    <property type="match status" value="1"/>
</dbReference>
<evidence type="ECO:0000256" key="11">
    <source>
        <dbReference type="SAM" id="MobiDB-lite"/>
    </source>
</evidence>
<feature type="transmembrane region" description="Helical" evidence="12">
    <location>
        <begin position="31"/>
        <end position="50"/>
    </location>
</feature>
<gene>
    <name evidence="14" type="ORF">GRF29_185g94206</name>
</gene>
<evidence type="ECO:0000256" key="5">
    <source>
        <dbReference type="ARBA" id="ARBA00020673"/>
    </source>
</evidence>
<evidence type="ECO:0000256" key="1">
    <source>
        <dbReference type="ARBA" id="ARBA00002978"/>
    </source>
</evidence>
<evidence type="ECO:0000256" key="12">
    <source>
        <dbReference type="SAM" id="Phobius"/>
    </source>
</evidence>
<dbReference type="PANTHER" id="PTHR47549:SF2">
    <property type="entry name" value="GOLGI APPARATUS MEMBRANE PROTEIN TVP38"/>
    <property type="match status" value="1"/>
</dbReference>
<comment type="subcellular location">
    <subcellularLocation>
        <location evidence="2">Golgi apparatus membrane</location>
        <topology evidence="2">Multi-pass membrane protein</topology>
    </subcellularLocation>
</comment>
<evidence type="ECO:0000256" key="9">
    <source>
        <dbReference type="ARBA" id="ARBA00023136"/>
    </source>
</evidence>
<dbReference type="GO" id="GO:0000139">
    <property type="term" value="C:Golgi membrane"/>
    <property type="evidence" value="ECO:0007669"/>
    <property type="project" value="UniProtKB-SubCell"/>
</dbReference>
<dbReference type="PANTHER" id="PTHR47549">
    <property type="entry name" value="GOLGI APPARATUS MEMBRANE PROTEIN TVP38-RELATED"/>
    <property type="match status" value="1"/>
</dbReference>
<evidence type="ECO:0000259" key="13">
    <source>
        <dbReference type="Pfam" id="PF09335"/>
    </source>
</evidence>
<feature type="compositionally biased region" description="Basic and acidic residues" evidence="11">
    <location>
        <begin position="282"/>
        <end position="297"/>
    </location>
</feature>
<sequence>MANRGKPTGEAPEETDYRPVNWRRVFLTPKYIPWHIIGIGVLIFTIYITIKHDEVVEKLRPFSEGLHDLPAGWLIPIAILFVISFPPLFGHEIVALLCGVVWGLWLGFAIVAAGTFLGEIGTWYAFLYLLRRKAAKLERTNLNYGALARLTRDGGFWIVLVIRLSAIPSHFSTAVFATCNVKFLYFFIATFLSLPKQIFLVYLGVLLVQKKESNVGKNVMFGAVFVVTVVLGVWIWMKMAKVKKVLLEEQAGRREKALMEEMEEADRKAAERRVEIHHHKRTYMENKEKQEKQEIIQKKTSRKKGYLQNSRNTRSSTHPPPRRQNIRRQRNLILWNPPRTRLDLFHLSLSLHPPSFSTHHPIPLTTILPPRRPRRRPRLTPILLPIVITPRRRRPHHLHNLIRAPLRLRKPRPPLHTPIRNPHPIDLRRGEMLHPSGIQRIGSHRGGNAEVVFWTGDSGRVGALAGERRRERWAAERDVCGGEFAEEGAGAGPLPETAGGRG</sequence>
<evidence type="ECO:0000313" key="15">
    <source>
        <dbReference type="Proteomes" id="UP001280581"/>
    </source>
</evidence>
<keyword evidence="8" id="KW-0333">Golgi apparatus</keyword>
<evidence type="ECO:0000256" key="4">
    <source>
        <dbReference type="ARBA" id="ARBA00013533"/>
    </source>
</evidence>
<proteinExistence type="inferred from homology"/>
<reference evidence="14 15" key="1">
    <citation type="submission" date="2021-02" db="EMBL/GenBank/DDBJ databases">
        <title>Genome assembly of Pseudopithomyces chartarum.</title>
        <authorList>
            <person name="Jauregui R."/>
            <person name="Singh J."/>
            <person name="Voisey C."/>
        </authorList>
    </citation>
    <scope>NUCLEOTIDE SEQUENCE [LARGE SCALE GENOMIC DNA]</scope>
    <source>
        <strain evidence="14 15">AGR01</strain>
    </source>
</reference>
<dbReference type="AlphaFoldDB" id="A0AAN6LP40"/>
<comment type="similarity">
    <text evidence="3">Belongs to the TVP38/TMEM64 family.</text>
</comment>
<dbReference type="Proteomes" id="UP001280581">
    <property type="component" value="Unassembled WGS sequence"/>
</dbReference>
<accession>A0AAN6LP40</accession>
<evidence type="ECO:0000256" key="3">
    <source>
        <dbReference type="ARBA" id="ARBA00008640"/>
    </source>
</evidence>
<organism evidence="14 15">
    <name type="scientific">Pseudopithomyces chartarum</name>
    <dbReference type="NCBI Taxonomy" id="1892770"/>
    <lineage>
        <taxon>Eukaryota</taxon>
        <taxon>Fungi</taxon>
        <taxon>Dikarya</taxon>
        <taxon>Ascomycota</taxon>
        <taxon>Pezizomycotina</taxon>
        <taxon>Dothideomycetes</taxon>
        <taxon>Pleosporomycetidae</taxon>
        <taxon>Pleosporales</taxon>
        <taxon>Massarineae</taxon>
        <taxon>Didymosphaeriaceae</taxon>
        <taxon>Pseudopithomyces</taxon>
    </lineage>
</organism>
<evidence type="ECO:0000313" key="14">
    <source>
        <dbReference type="EMBL" id="KAK3201209.1"/>
    </source>
</evidence>
<evidence type="ECO:0000256" key="6">
    <source>
        <dbReference type="ARBA" id="ARBA00022692"/>
    </source>
</evidence>
<evidence type="ECO:0000256" key="2">
    <source>
        <dbReference type="ARBA" id="ARBA00004653"/>
    </source>
</evidence>
<comment type="function">
    <text evidence="1">Golgi membrane protein involved in vesicular trafficking and spindle migration.</text>
</comment>
<keyword evidence="6 12" id="KW-0812">Transmembrane</keyword>
<keyword evidence="9 12" id="KW-0472">Membrane</keyword>
<feature type="transmembrane region" description="Helical" evidence="12">
    <location>
        <begin position="102"/>
        <end position="130"/>
    </location>
</feature>
<feature type="compositionally biased region" description="Polar residues" evidence="11">
    <location>
        <begin position="307"/>
        <end position="317"/>
    </location>
</feature>
<dbReference type="InterPro" id="IPR051076">
    <property type="entry name" value="Golgi_membrane_TVP38/TMEM64"/>
</dbReference>
<feature type="coiled-coil region" evidence="10">
    <location>
        <begin position="248"/>
        <end position="275"/>
    </location>
</feature>
<feature type="transmembrane region" description="Helical" evidence="12">
    <location>
        <begin position="219"/>
        <end position="237"/>
    </location>
</feature>
<feature type="region of interest" description="Disordered" evidence="11">
    <location>
        <begin position="278"/>
        <end position="329"/>
    </location>
</feature>